<comment type="caution">
    <text evidence="1">The sequence shown here is derived from an EMBL/GenBank/DDBJ whole genome shotgun (WGS) entry which is preliminary data.</text>
</comment>
<keyword evidence="2" id="KW-1185">Reference proteome</keyword>
<dbReference type="OrthoDB" id="273083at2759"/>
<evidence type="ECO:0000313" key="1">
    <source>
        <dbReference type="EMBL" id="RNF07492.1"/>
    </source>
</evidence>
<accession>A0A422NPU4</accession>
<dbReference type="RefSeq" id="XP_029239855.1">
    <property type="nucleotide sequence ID" value="XM_029380323.1"/>
</dbReference>
<evidence type="ECO:0000313" key="2">
    <source>
        <dbReference type="Proteomes" id="UP000283634"/>
    </source>
</evidence>
<protein>
    <submittedName>
        <fullName evidence="1">Uncharacterized protein</fullName>
    </submittedName>
</protein>
<organism evidence="1 2">
    <name type="scientific">Trypanosoma rangeli</name>
    <dbReference type="NCBI Taxonomy" id="5698"/>
    <lineage>
        <taxon>Eukaryota</taxon>
        <taxon>Discoba</taxon>
        <taxon>Euglenozoa</taxon>
        <taxon>Kinetoplastea</taxon>
        <taxon>Metakinetoplastina</taxon>
        <taxon>Trypanosomatida</taxon>
        <taxon>Trypanosomatidae</taxon>
        <taxon>Trypanosoma</taxon>
        <taxon>Herpetosoma</taxon>
    </lineage>
</organism>
<dbReference type="Proteomes" id="UP000283634">
    <property type="component" value="Unassembled WGS sequence"/>
</dbReference>
<proteinExistence type="predicted"/>
<sequence>MLSCEVKLASVMHNGVSLDEYQQRFDLLRGHLVENDGDWYFMRAQENRLLYGGEVKHKPTAASSALQRRYFNCFYDSFRQRNGEFYRNLLNEVMQKEWAERGRLNEYEEEEFYGICRSAGNVLGVAEWGGLYYTSLPPLESEEFGRRMIISKFFAMLLEAVSLLEVLHRRTIVFAEEPPARKLIEGEEVHEWVESRRLQVERERQEEMALEAGERQRYLAYCGWKQQQAYQVFLFGQSEQEERMDVERLQRFHAGVIAHHFYKEHKEARYHQLRYQMRQRLLPAALARGIVGDEVKERSVILLLQRDRYSALQAEEVKSYLWTKRNALLNELVDRERGGKGCVYTYM</sequence>
<dbReference type="AlphaFoldDB" id="A0A422NPU4"/>
<reference evidence="1 2" key="1">
    <citation type="journal article" date="2018" name="BMC Genomics">
        <title>Genomic comparison of Trypanosoma conorhini and Trypanosoma rangeli to Trypanosoma cruzi strains of high and low virulence.</title>
        <authorList>
            <person name="Bradwell K.R."/>
            <person name="Koparde V.N."/>
            <person name="Matveyev A.V."/>
            <person name="Serrano M.G."/>
            <person name="Alves J.M."/>
            <person name="Parikh H."/>
            <person name="Huang B."/>
            <person name="Lee V."/>
            <person name="Espinosa-Alvarez O."/>
            <person name="Ortiz P.A."/>
            <person name="Costa-Martins A.G."/>
            <person name="Teixeira M.M."/>
            <person name="Buck G.A."/>
        </authorList>
    </citation>
    <scope>NUCLEOTIDE SEQUENCE [LARGE SCALE GENOMIC DNA]</scope>
    <source>
        <strain evidence="1 2">AM80</strain>
    </source>
</reference>
<dbReference type="EMBL" id="MKGL01000085">
    <property type="protein sequence ID" value="RNF07492.1"/>
    <property type="molecule type" value="Genomic_DNA"/>
</dbReference>
<dbReference type="OMA" id="HEFRAIC"/>
<gene>
    <name evidence="1" type="ORF">TraAM80_03348</name>
</gene>
<dbReference type="GeneID" id="40327281"/>
<name>A0A422NPU4_TRYRA</name>